<dbReference type="Proteomes" id="UP000236630">
    <property type="component" value="Unassembled WGS sequence"/>
</dbReference>
<dbReference type="STRING" id="55188.A0A2H5QDC7"/>
<keyword evidence="3" id="KW-1185">Reference proteome</keyword>
<dbReference type="PANTHER" id="PTHR13199">
    <property type="entry name" value="GH03947P"/>
    <property type="match status" value="1"/>
</dbReference>
<dbReference type="AlphaFoldDB" id="A0A2H5QDC7"/>
<organism evidence="2 3">
    <name type="scientific">Citrus unshiu</name>
    <name type="common">Satsuma mandarin</name>
    <name type="synonym">Citrus nobilis var. unshiu</name>
    <dbReference type="NCBI Taxonomy" id="55188"/>
    <lineage>
        <taxon>Eukaryota</taxon>
        <taxon>Viridiplantae</taxon>
        <taxon>Streptophyta</taxon>
        <taxon>Embryophyta</taxon>
        <taxon>Tracheophyta</taxon>
        <taxon>Spermatophyta</taxon>
        <taxon>Magnoliopsida</taxon>
        <taxon>eudicotyledons</taxon>
        <taxon>Gunneridae</taxon>
        <taxon>Pentapetalae</taxon>
        <taxon>rosids</taxon>
        <taxon>malvids</taxon>
        <taxon>Sapindales</taxon>
        <taxon>Rutaceae</taxon>
        <taxon>Aurantioideae</taxon>
        <taxon>Citrus</taxon>
    </lineage>
</organism>
<comment type="caution">
    <text evidence="2">The sequence shown here is derived from an EMBL/GenBank/DDBJ whole genome shotgun (WGS) entry which is preliminary data.</text>
</comment>
<gene>
    <name evidence="2" type="ORF">CUMW_219540</name>
</gene>
<feature type="domain" description="Atos-like C-terminal" evidence="1">
    <location>
        <begin position="43"/>
        <end position="108"/>
    </location>
</feature>
<accession>A0A2H5QDC7</accession>
<dbReference type="PANTHER" id="PTHR13199:SF23">
    <property type="entry name" value="MEIOSIS CHROMOSOME SEGREGATION FAMILY PROTEIN"/>
    <property type="match status" value="1"/>
</dbReference>
<dbReference type="InterPro" id="IPR051506">
    <property type="entry name" value="ATOS_Transcription_Regulators"/>
</dbReference>
<evidence type="ECO:0000313" key="3">
    <source>
        <dbReference type="Proteomes" id="UP000236630"/>
    </source>
</evidence>
<dbReference type="EMBL" id="BDQV01000317">
    <property type="protein sequence ID" value="GAY62647.1"/>
    <property type="molecule type" value="Genomic_DNA"/>
</dbReference>
<name>A0A2H5QDC7_CITUN</name>
<dbReference type="InterPro" id="IPR033473">
    <property type="entry name" value="Atos-like_C"/>
</dbReference>
<evidence type="ECO:0000259" key="1">
    <source>
        <dbReference type="Pfam" id="PF13889"/>
    </source>
</evidence>
<dbReference type="Pfam" id="PF13889">
    <property type="entry name" value="Chromosome_seg"/>
    <property type="match status" value="1"/>
</dbReference>
<proteinExistence type="predicted"/>
<protein>
    <recommendedName>
        <fullName evidence="1">Atos-like C-terminal domain-containing protein</fullName>
    </recommendedName>
</protein>
<evidence type="ECO:0000313" key="2">
    <source>
        <dbReference type="EMBL" id="GAY62647.1"/>
    </source>
</evidence>
<sequence length="120" mass="13363">MVIGCGPKTDHKDTNCMDTCHETCKRLANSCSKVNENNSGAGALRYALHLRFLCPSPKKKSHLVQRCKSDPFSVPQNASLDKEGERRFYLYNDLRVVFPQRHSDADEGTKASSLTPAFAC</sequence>
<reference evidence="2 3" key="1">
    <citation type="journal article" date="2017" name="Front. Genet.">
        <title>Draft sequencing of the heterozygous diploid genome of Satsuma (Citrus unshiu Marc.) using a hybrid assembly approach.</title>
        <authorList>
            <person name="Shimizu T."/>
            <person name="Tanizawa Y."/>
            <person name="Mochizuki T."/>
            <person name="Nagasaki H."/>
            <person name="Yoshioka T."/>
            <person name="Toyoda A."/>
            <person name="Fujiyama A."/>
            <person name="Kaminuma E."/>
            <person name="Nakamura Y."/>
        </authorList>
    </citation>
    <scope>NUCLEOTIDE SEQUENCE [LARGE SCALE GENOMIC DNA]</scope>
    <source>
        <strain evidence="3">cv. Miyagawa wase</strain>
    </source>
</reference>